<dbReference type="PANTHER" id="PTHR24298">
    <property type="entry name" value="FLAVONOID 3'-MONOOXYGENASE-RELATED"/>
    <property type="match status" value="1"/>
</dbReference>
<evidence type="ECO:0000256" key="4">
    <source>
        <dbReference type="ARBA" id="ARBA00022989"/>
    </source>
</evidence>
<evidence type="ECO:0000256" key="6">
    <source>
        <dbReference type="SAM" id="SignalP"/>
    </source>
</evidence>
<dbReference type="Gramene" id="mRNA:HanXRQr2_Chr10g0433161">
    <property type="protein sequence ID" value="CDS:HanXRQr2_Chr10g0433161.1"/>
    <property type="gene ID" value="HanXRQr2_Chr10g0433161"/>
</dbReference>
<keyword evidence="7" id="KW-0560">Oxidoreductase</keyword>
<accession>A0A9K3HW44</accession>
<dbReference type="InterPro" id="IPR051103">
    <property type="entry name" value="Plant_metabolite_P450s"/>
</dbReference>
<evidence type="ECO:0000313" key="8">
    <source>
        <dbReference type="Proteomes" id="UP000215914"/>
    </source>
</evidence>
<evidence type="ECO:0000256" key="2">
    <source>
        <dbReference type="ARBA" id="ARBA00022692"/>
    </source>
</evidence>
<comment type="caution">
    <text evidence="7">The sequence shown here is derived from an EMBL/GenBank/DDBJ whole genome shotgun (WGS) entry which is preliminary data.</text>
</comment>
<evidence type="ECO:0000256" key="5">
    <source>
        <dbReference type="ARBA" id="ARBA00023136"/>
    </source>
</evidence>
<evidence type="ECO:0000256" key="1">
    <source>
        <dbReference type="ARBA" id="ARBA00004167"/>
    </source>
</evidence>
<feature type="signal peptide" evidence="6">
    <location>
        <begin position="1"/>
        <end position="17"/>
    </location>
</feature>
<dbReference type="GO" id="GO:0047082">
    <property type="term" value="F:3,9-dihydroxypterocarpan 6a-monooxygenase activity"/>
    <property type="evidence" value="ECO:0007669"/>
    <property type="project" value="UniProtKB-EC"/>
</dbReference>
<dbReference type="PANTHER" id="PTHR24298:SF491">
    <property type="entry name" value="CYTOCHROME P450 93A2"/>
    <property type="match status" value="1"/>
</dbReference>
<keyword evidence="6" id="KW-0732">Signal</keyword>
<dbReference type="GO" id="GO:0016020">
    <property type="term" value="C:membrane"/>
    <property type="evidence" value="ECO:0007669"/>
    <property type="project" value="UniProtKB-SubCell"/>
</dbReference>
<keyword evidence="2" id="KW-0812">Transmembrane</keyword>
<feature type="chain" id="PRO_5039934111" evidence="6">
    <location>
        <begin position="18"/>
        <end position="67"/>
    </location>
</feature>
<keyword evidence="5" id="KW-0472">Membrane</keyword>
<keyword evidence="3" id="KW-0479">Metal-binding</keyword>
<dbReference type="SUPFAM" id="SSF48264">
    <property type="entry name" value="Cytochrome P450"/>
    <property type="match status" value="1"/>
</dbReference>
<dbReference type="InterPro" id="IPR036396">
    <property type="entry name" value="Cyt_P450_sf"/>
</dbReference>
<name>A0A9K3HW44_HELAN</name>
<evidence type="ECO:0000313" key="7">
    <source>
        <dbReference type="EMBL" id="KAF5785814.1"/>
    </source>
</evidence>
<dbReference type="Proteomes" id="UP000215914">
    <property type="component" value="Unassembled WGS sequence"/>
</dbReference>
<evidence type="ECO:0000256" key="3">
    <source>
        <dbReference type="ARBA" id="ARBA00022723"/>
    </source>
</evidence>
<reference evidence="7" key="1">
    <citation type="journal article" date="2017" name="Nature">
        <title>The sunflower genome provides insights into oil metabolism, flowering and Asterid evolution.</title>
        <authorList>
            <person name="Badouin H."/>
            <person name="Gouzy J."/>
            <person name="Grassa C.J."/>
            <person name="Murat F."/>
            <person name="Staton S.E."/>
            <person name="Cottret L."/>
            <person name="Lelandais-Briere C."/>
            <person name="Owens G.L."/>
            <person name="Carrere S."/>
            <person name="Mayjonade B."/>
            <person name="Legrand L."/>
            <person name="Gill N."/>
            <person name="Kane N.C."/>
            <person name="Bowers J.E."/>
            <person name="Hubner S."/>
            <person name="Bellec A."/>
            <person name="Berard A."/>
            <person name="Berges H."/>
            <person name="Blanchet N."/>
            <person name="Boniface M.C."/>
            <person name="Brunel D."/>
            <person name="Catrice O."/>
            <person name="Chaidir N."/>
            <person name="Claudel C."/>
            <person name="Donnadieu C."/>
            <person name="Faraut T."/>
            <person name="Fievet G."/>
            <person name="Helmstetter N."/>
            <person name="King M."/>
            <person name="Knapp S.J."/>
            <person name="Lai Z."/>
            <person name="Le Paslier M.C."/>
            <person name="Lippi Y."/>
            <person name="Lorenzon L."/>
            <person name="Mandel J.R."/>
            <person name="Marage G."/>
            <person name="Marchand G."/>
            <person name="Marquand E."/>
            <person name="Bret-Mestries E."/>
            <person name="Morien E."/>
            <person name="Nambeesan S."/>
            <person name="Nguyen T."/>
            <person name="Pegot-Espagnet P."/>
            <person name="Pouilly N."/>
            <person name="Raftis F."/>
            <person name="Sallet E."/>
            <person name="Schiex T."/>
            <person name="Thomas J."/>
            <person name="Vandecasteele C."/>
            <person name="Vares D."/>
            <person name="Vear F."/>
            <person name="Vautrin S."/>
            <person name="Crespi M."/>
            <person name="Mangin B."/>
            <person name="Burke J.M."/>
            <person name="Salse J."/>
            <person name="Munos S."/>
            <person name="Vincourt P."/>
            <person name="Rieseberg L.H."/>
            <person name="Langlade N.B."/>
        </authorList>
    </citation>
    <scope>NUCLEOTIDE SEQUENCE</scope>
    <source>
        <tissue evidence="7">Leaves</tissue>
    </source>
</reference>
<dbReference type="GO" id="GO:0005506">
    <property type="term" value="F:iron ion binding"/>
    <property type="evidence" value="ECO:0007669"/>
    <property type="project" value="InterPro"/>
</dbReference>
<dbReference type="GO" id="GO:0020037">
    <property type="term" value="F:heme binding"/>
    <property type="evidence" value="ECO:0007669"/>
    <property type="project" value="InterPro"/>
</dbReference>
<proteinExistence type="predicted"/>
<keyword evidence="4" id="KW-1133">Transmembrane helix</keyword>
<comment type="subcellular location">
    <subcellularLocation>
        <location evidence="1">Membrane</location>
        <topology evidence="1">Single-pass membrane protein</topology>
    </subcellularLocation>
</comment>
<dbReference type="AlphaFoldDB" id="A0A9K3HW44"/>
<dbReference type="EC" id="1.14.14.93" evidence="7"/>
<organism evidence="7 8">
    <name type="scientific">Helianthus annuus</name>
    <name type="common">Common sunflower</name>
    <dbReference type="NCBI Taxonomy" id="4232"/>
    <lineage>
        <taxon>Eukaryota</taxon>
        <taxon>Viridiplantae</taxon>
        <taxon>Streptophyta</taxon>
        <taxon>Embryophyta</taxon>
        <taxon>Tracheophyta</taxon>
        <taxon>Spermatophyta</taxon>
        <taxon>Magnoliopsida</taxon>
        <taxon>eudicotyledons</taxon>
        <taxon>Gunneridae</taxon>
        <taxon>Pentapetalae</taxon>
        <taxon>asterids</taxon>
        <taxon>campanulids</taxon>
        <taxon>Asterales</taxon>
        <taxon>Asteraceae</taxon>
        <taxon>Asteroideae</taxon>
        <taxon>Heliantheae alliance</taxon>
        <taxon>Heliantheae</taxon>
        <taxon>Helianthus</taxon>
    </lineage>
</organism>
<dbReference type="EMBL" id="MNCJ02000325">
    <property type="protein sequence ID" value="KAF5785814.1"/>
    <property type="molecule type" value="Genomic_DNA"/>
</dbReference>
<gene>
    <name evidence="7" type="ORF">HanXRQr2_Chr10g0433161</name>
</gene>
<keyword evidence="8" id="KW-1185">Reference proteome</keyword>
<sequence length="67" mass="7111">MCPGISLALLTVPTTLGAMIQCFEWKAGKNGNQTIVDMEEGMGLTIPRANPLVCVPIAPLDPVPLYV</sequence>
<reference evidence="7" key="2">
    <citation type="submission" date="2020-06" db="EMBL/GenBank/DDBJ databases">
        <title>Helianthus annuus Genome sequencing and assembly Release 2.</title>
        <authorList>
            <person name="Gouzy J."/>
            <person name="Langlade N."/>
            <person name="Munos S."/>
        </authorList>
    </citation>
    <scope>NUCLEOTIDE SEQUENCE</scope>
    <source>
        <tissue evidence="7">Leaves</tissue>
    </source>
</reference>
<protein>
    <submittedName>
        <fullName evidence="7">3,9-dihydroxypterocarpan 6A-monooxygenase</fullName>
        <ecNumber evidence="7">1.14.14.93</ecNumber>
    </submittedName>
</protein>